<evidence type="ECO:0000313" key="9">
    <source>
        <dbReference type="EMBL" id="KNC47790.1"/>
    </source>
</evidence>
<evidence type="ECO:0000256" key="4">
    <source>
        <dbReference type="ARBA" id="ARBA00022723"/>
    </source>
</evidence>
<dbReference type="RefSeq" id="XP_013759268.1">
    <property type="nucleotide sequence ID" value="XM_013903814.1"/>
</dbReference>
<dbReference type="InterPro" id="IPR023404">
    <property type="entry name" value="rSAM_horseshoe"/>
</dbReference>
<dbReference type="EMBL" id="GL349448">
    <property type="protein sequence ID" value="KNC47790.1"/>
    <property type="molecule type" value="Genomic_DNA"/>
</dbReference>
<accession>A0A0L0D6G2</accession>
<dbReference type="InterPro" id="IPR058240">
    <property type="entry name" value="rSAM_sf"/>
</dbReference>
<dbReference type="NCBIfam" id="TIGR00089">
    <property type="entry name" value="MiaB/RimO family radical SAM methylthiotransferase"/>
    <property type="match status" value="1"/>
</dbReference>
<dbReference type="SFLD" id="SFLDG01061">
    <property type="entry name" value="methylthiotransferase"/>
    <property type="match status" value="1"/>
</dbReference>
<dbReference type="PROSITE" id="PS51918">
    <property type="entry name" value="RADICAL_SAM"/>
    <property type="match status" value="1"/>
</dbReference>
<proteinExistence type="predicted"/>
<evidence type="ECO:0000256" key="2">
    <source>
        <dbReference type="ARBA" id="ARBA00022485"/>
    </source>
</evidence>
<evidence type="ECO:0000256" key="1">
    <source>
        <dbReference type="ARBA" id="ARBA00001966"/>
    </source>
</evidence>
<protein>
    <submittedName>
        <fullName evidence="9">CDK5 regulatory subunit-associated protein 1</fullName>
    </submittedName>
</protein>
<dbReference type="SFLD" id="SFLDS00029">
    <property type="entry name" value="Radical_SAM"/>
    <property type="match status" value="2"/>
</dbReference>
<dbReference type="InterPro" id="IPR007197">
    <property type="entry name" value="rSAM"/>
</dbReference>
<dbReference type="PANTHER" id="PTHR43020">
    <property type="entry name" value="CDK5 REGULATORY SUBUNIT-ASSOCIATED PROTEIN 1"/>
    <property type="match status" value="1"/>
</dbReference>
<dbReference type="GeneID" id="25563583"/>
<dbReference type="Pfam" id="PF01938">
    <property type="entry name" value="TRAM"/>
    <property type="match status" value="1"/>
</dbReference>
<dbReference type="GO" id="GO:0051539">
    <property type="term" value="F:4 iron, 4 sulfur cluster binding"/>
    <property type="evidence" value="ECO:0007669"/>
    <property type="project" value="UniProtKB-KW"/>
</dbReference>
<dbReference type="GO" id="GO:0046872">
    <property type="term" value="F:metal ion binding"/>
    <property type="evidence" value="ECO:0007669"/>
    <property type="project" value="UniProtKB-KW"/>
</dbReference>
<dbReference type="InterPro" id="IPR002792">
    <property type="entry name" value="TRAM_dom"/>
</dbReference>
<organism evidence="9 10">
    <name type="scientific">Thecamonas trahens ATCC 50062</name>
    <dbReference type="NCBI Taxonomy" id="461836"/>
    <lineage>
        <taxon>Eukaryota</taxon>
        <taxon>Apusozoa</taxon>
        <taxon>Apusomonadida</taxon>
        <taxon>Apusomonadidae</taxon>
        <taxon>Thecamonas</taxon>
    </lineage>
</organism>
<dbReference type="STRING" id="461836.A0A0L0D6G2"/>
<dbReference type="PROSITE" id="PS01278">
    <property type="entry name" value="MTTASE_RADICAL"/>
    <property type="match status" value="1"/>
</dbReference>
<keyword evidence="10" id="KW-1185">Reference proteome</keyword>
<dbReference type="SUPFAM" id="SSF102114">
    <property type="entry name" value="Radical SAM enzymes"/>
    <property type="match status" value="1"/>
</dbReference>
<evidence type="ECO:0000256" key="6">
    <source>
        <dbReference type="ARBA" id="ARBA00023014"/>
    </source>
</evidence>
<sequence>MLSADETYADIAPVRADPGAKSAFVSIARGCNNMCAFCIVPRTRGRERSRPMASILREVEALAEQGVREVTLLGQNVNSYADLSAAPAPGFETFELSSGFSSIVKRDQGGVRFAELLQAVASVDPTMRVRYTSPHPQHFPEKLLHVMAETANVCNSIHMPAQSGSDKVLQSMRRGYTFDSYMELVGRIRDIVPGVHLSSDFIAGFCGETQADHEQTLRLMNEVQYSKAYMFAYSMRERTHAHRKLVDDVPEEVKKARLAEVIQTFQTNAAELHARESGSRHVVLVEAQSKKRAGGLVGRTDSNLTVAFDGSSALAQLDGPGVAPRAPQLGDYVQVEIESTGSHTQLGRAIGLQSVPWVVSV</sequence>
<reference evidence="9 10" key="1">
    <citation type="submission" date="2010-05" db="EMBL/GenBank/DDBJ databases">
        <title>The Genome Sequence of Thecamonas trahens ATCC 50062.</title>
        <authorList>
            <consortium name="The Broad Institute Genome Sequencing Platform"/>
            <person name="Russ C."/>
            <person name="Cuomo C."/>
            <person name="Shea T."/>
            <person name="Young S.K."/>
            <person name="Zeng Q."/>
            <person name="Koehrsen M."/>
            <person name="Haas B."/>
            <person name="Borodovsky M."/>
            <person name="Guigo R."/>
            <person name="Alvarado L."/>
            <person name="Berlin A."/>
            <person name="Bochicchio J."/>
            <person name="Borenstein D."/>
            <person name="Chapman S."/>
            <person name="Chen Z."/>
            <person name="Freedman E."/>
            <person name="Gellesch M."/>
            <person name="Goldberg J."/>
            <person name="Griggs A."/>
            <person name="Gujja S."/>
            <person name="Heilman E."/>
            <person name="Heiman D."/>
            <person name="Hepburn T."/>
            <person name="Howarth C."/>
            <person name="Jen D."/>
            <person name="Larson L."/>
            <person name="Mehta T."/>
            <person name="Park D."/>
            <person name="Pearson M."/>
            <person name="Roberts A."/>
            <person name="Saif S."/>
            <person name="Shenoy N."/>
            <person name="Sisk P."/>
            <person name="Stolte C."/>
            <person name="Sykes S."/>
            <person name="Thomson T."/>
            <person name="Walk T."/>
            <person name="White J."/>
            <person name="Yandava C."/>
            <person name="Burger G."/>
            <person name="Gray M.W."/>
            <person name="Holland P.W.H."/>
            <person name="King N."/>
            <person name="Lang F.B.F."/>
            <person name="Roger A.J."/>
            <person name="Ruiz-Trillo I."/>
            <person name="Lander E."/>
            <person name="Nusbaum C."/>
        </authorList>
    </citation>
    <scope>NUCLEOTIDE SEQUENCE [LARGE SCALE GENOMIC DNA]</scope>
    <source>
        <strain evidence="9 10">ATCC 50062</strain>
    </source>
</reference>
<dbReference type="CDD" id="cd01335">
    <property type="entry name" value="Radical_SAM"/>
    <property type="match status" value="1"/>
</dbReference>
<feature type="domain" description="Radical SAM core" evidence="8">
    <location>
        <begin position="17"/>
        <end position="271"/>
    </location>
</feature>
<dbReference type="OrthoDB" id="190098at2759"/>
<keyword evidence="6" id="KW-0411">Iron-sulfur</keyword>
<evidence type="ECO:0000313" key="10">
    <source>
        <dbReference type="Proteomes" id="UP000054408"/>
    </source>
</evidence>
<evidence type="ECO:0000259" key="8">
    <source>
        <dbReference type="PROSITE" id="PS51918"/>
    </source>
</evidence>
<dbReference type="AlphaFoldDB" id="A0A0L0D6G2"/>
<dbReference type="InterPro" id="IPR020612">
    <property type="entry name" value="Methylthiotransferase_CS"/>
</dbReference>
<dbReference type="PANTHER" id="PTHR43020:SF2">
    <property type="entry name" value="MITOCHONDRIAL TRNA METHYLTHIOTRANSFERASE CDK5RAP1"/>
    <property type="match status" value="1"/>
</dbReference>
<evidence type="ECO:0000256" key="3">
    <source>
        <dbReference type="ARBA" id="ARBA00022691"/>
    </source>
</evidence>
<keyword evidence="5" id="KW-0408">Iron</keyword>
<dbReference type="Pfam" id="PF04055">
    <property type="entry name" value="Radical_SAM"/>
    <property type="match status" value="1"/>
</dbReference>
<dbReference type="InterPro" id="IPR006638">
    <property type="entry name" value="Elp3/MiaA/NifB-like_rSAM"/>
</dbReference>
<gene>
    <name evidence="9" type="ORF">AMSG_04017</name>
</gene>
<keyword evidence="4" id="KW-0479">Metal-binding</keyword>
<comment type="cofactor">
    <cofactor evidence="1">
        <name>[4Fe-4S] cluster</name>
        <dbReference type="ChEBI" id="CHEBI:49883"/>
    </cofactor>
</comment>
<name>A0A0L0D6G2_THETB</name>
<evidence type="ECO:0000256" key="5">
    <source>
        <dbReference type="ARBA" id="ARBA00023004"/>
    </source>
</evidence>
<dbReference type="Gene3D" id="3.80.30.20">
    <property type="entry name" value="tm_1862 like domain"/>
    <property type="match status" value="1"/>
</dbReference>
<evidence type="ECO:0000259" key="7">
    <source>
        <dbReference type="PROSITE" id="PS50926"/>
    </source>
</evidence>
<dbReference type="PROSITE" id="PS50926">
    <property type="entry name" value="TRAM"/>
    <property type="match status" value="1"/>
</dbReference>
<dbReference type="SFLD" id="SFLDG01082">
    <property type="entry name" value="B12-binding_domain_containing"/>
    <property type="match status" value="1"/>
</dbReference>
<keyword evidence="2" id="KW-0004">4Fe-4S</keyword>
<dbReference type="GO" id="GO:0005739">
    <property type="term" value="C:mitochondrion"/>
    <property type="evidence" value="ECO:0007669"/>
    <property type="project" value="TreeGrafter"/>
</dbReference>
<feature type="domain" description="TRAM" evidence="7">
    <location>
        <begin position="274"/>
        <end position="351"/>
    </location>
</feature>
<dbReference type="eggNOG" id="KOG2492">
    <property type="taxonomic scope" value="Eukaryota"/>
</dbReference>
<dbReference type="InterPro" id="IPR005839">
    <property type="entry name" value="Methylthiotransferase"/>
</dbReference>
<dbReference type="Proteomes" id="UP000054408">
    <property type="component" value="Unassembled WGS sequence"/>
</dbReference>
<keyword evidence="3" id="KW-0949">S-adenosyl-L-methionine</keyword>
<dbReference type="GO" id="GO:0035597">
    <property type="term" value="F:tRNA-2-methylthio-N(6)-dimethylallyladenosine(37) synthase activity"/>
    <property type="evidence" value="ECO:0007669"/>
    <property type="project" value="TreeGrafter"/>
</dbReference>
<dbReference type="SMART" id="SM00729">
    <property type="entry name" value="Elp3"/>
    <property type="match status" value="1"/>
</dbReference>
<dbReference type="FunFam" id="3.80.30.20:FF:000003">
    <property type="entry name" value="CDK5 regulatory subunit-associated protein 1"/>
    <property type="match status" value="1"/>
</dbReference>
<dbReference type="GO" id="GO:0005829">
    <property type="term" value="C:cytosol"/>
    <property type="evidence" value="ECO:0007669"/>
    <property type="project" value="TreeGrafter"/>
</dbReference>